<evidence type="ECO:0000313" key="3">
    <source>
        <dbReference type="Proteomes" id="UP000460272"/>
    </source>
</evidence>
<accession>A0A6P2BUZ0</accession>
<name>A0A6P2BUZ0_9ACTN</name>
<dbReference type="AlphaFoldDB" id="A0A6P2BUZ0"/>
<dbReference type="Pfam" id="PF00903">
    <property type="entry name" value="Glyoxalase"/>
    <property type="match status" value="1"/>
</dbReference>
<sequence>MTGIQPELWVGRAAEAIAFYEAAFGARVLHQVGEGDDIVAQLAVGDAAFWVSPGGACGPRFSPQAIGGTTGRTLLVADEPDAMFAQAVAAGATAASEMANEHGWRLGRIFDPFGHEWEIGRPLGPWPPA</sequence>
<organism evidence="2 3">
    <name type="scientific">Trebonia kvetii</name>
    <dbReference type="NCBI Taxonomy" id="2480626"/>
    <lineage>
        <taxon>Bacteria</taxon>
        <taxon>Bacillati</taxon>
        <taxon>Actinomycetota</taxon>
        <taxon>Actinomycetes</taxon>
        <taxon>Streptosporangiales</taxon>
        <taxon>Treboniaceae</taxon>
        <taxon>Trebonia</taxon>
    </lineage>
</organism>
<evidence type="ECO:0000313" key="2">
    <source>
        <dbReference type="EMBL" id="TVZ02922.1"/>
    </source>
</evidence>
<gene>
    <name evidence="2" type="ORF">EAS64_20835</name>
</gene>
<dbReference type="PANTHER" id="PTHR34109">
    <property type="entry name" value="BNAUNNG04460D PROTEIN-RELATED"/>
    <property type="match status" value="1"/>
</dbReference>
<dbReference type="PROSITE" id="PS51819">
    <property type="entry name" value="VOC"/>
    <property type="match status" value="1"/>
</dbReference>
<dbReference type="PANTHER" id="PTHR34109:SF1">
    <property type="entry name" value="VOC DOMAIN-CONTAINING PROTEIN"/>
    <property type="match status" value="1"/>
</dbReference>
<protein>
    <submittedName>
        <fullName evidence="2">VOC family protein</fullName>
    </submittedName>
</protein>
<dbReference type="OrthoDB" id="9795306at2"/>
<feature type="domain" description="VOC" evidence="1">
    <location>
        <begin position="1"/>
        <end position="122"/>
    </location>
</feature>
<dbReference type="EMBL" id="RPFW01000004">
    <property type="protein sequence ID" value="TVZ02922.1"/>
    <property type="molecule type" value="Genomic_DNA"/>
</dbReference>
<dbReference type="SUPFAM" id="SSF54593">
    <property type="entry name" value="Glyoxalase/Bleomycin resistance protein/Dihydroxybiphenyl dioxygenase"/>
    <property type="match status" value="1"/>
</dbReference>
<dbReference type="InterPro" id="IPR004360">
    <property type="entry name" value="Glyas_Fos-R_dOase_dom"/>
</dbReference>
<dbReference type="Proteomes" id="UP000460272">
    <property type="component" value="Unassembled WGS sequence"/>
</dbReference>
<dbReference type="InterPro" id="IPR037523">
    <property type="entry name" value="VOC_core"/>
</dbReference>
<dbReference type="Gene3D" id="3.10.180.10">
    <property type="entry name" value="2,3-Dihydroxybiphenyl 1,2-Dioxygenase, domain 1"/>
    <property type="match status" value="1"/>
</dbReference>
<reference evidence="2 3" key="1">
    <citation type="submission" date="2018-11" db="EMBL/GenBank/DDBJ databases">
        <title>Trebonia kvetii gen.nov., sp.nov., a novel acidophilic actinobacterium, and proposal of the new actinobacterial family Treboniaceae fam. nov.</title>
        <authorList>
            <person name="Rapoport D."/>
            <person name="Sagova-Mareckova M."/>
            <person name="Sedlacek I."/>
            <person name="Provaznik J."/>
            <person name="Kralova S."/>
            <person name="Pavlinic D."/>
            <person name="Benes V."/>
            <person name="Kopecky J."/>
        </authorList>
    </citation>
    <scope>NUCLEOTIDE SEQUENCE [LARGE SCALE GENOMIC DNA]</scope>
    <source>
        <strain evidence="2 3">15Tr583</strain>
    </source>
</reference>
<dbReference type="RefSeq" id="WP_145855197.1">
    <property type="nucleotide sequence ID" value="NZ_RPFW01000004.1"/>
</dbReference>
<comment type="caution">
    <text evidence="2">The sequence shown here is derived from an EMBL/GenBank/DDBJ whole genome shotgun (WGS) entry which is preliminary data.</text>
</comment>
<proteinExistence type="predicted"/>
<keyword evidence="3" id="KW-1185">Reference proteome</keyword>
<dbReference type="InterPro" id="IPR029068">
    <property type="entry name" value="Glyas_Bleomycin-R_OHBP_Dase"/>
</dbReference>
<evidence type="ECO:0000259" key="1">
    <source>
        <dbReference type="PROSITE" id="PS51819"/>
    </source>
</evidence>